<proteinExistence type="predicted"/>
<protein>
    <submittedName>
        <fullName evidence="1">Uncharacterized protein DUF1811</fullName>
    </submittedName>
</protein>
<dbReference type="OrthoDB" id="2353288at2"/>
<dbReference type="EMBL" id="RKRF01000012">
    <property type="protein sequence ID" value="RPF50548.1"/>
    <property type="molecule type" value="Genomic_DNA"/>
</dbReference>
<dbReference type="InterPro" id="IPR014938">
    <property type="entry name" value="YfhH-like"/>
</dbReference>
<dbReference type="Proteomes" id="UP000276443">
    <property type="component" value="Unassembled WGS sequence"/>
</dbReference>
<keyword evidence="2" id="KW-1185">Reference proteome</keyword>
<dbReference type="Gene3D" id="1.10.287.880">
    <property type="entry name" value="Hypothetical protein YfhH domain"/>
    <property type="match status" value="1"/>
</dbReference>
<accession>A0A3N5BLI4</accession>
<comment type="caution">
    <text evidence="1">The sequence shown here is derived from an EMBL/GenBank/DDBJ whole genome shotgun (WGS) entry which is preliminary data.</text>
</comment>
<reference evidence="1 2" key="1">
    <citation type="submission" date="2018-11" db="EMBL/GenBank/DDBJ databases">
        <title>Genomic Encyclopedia of Type Strains, Phase IV (KMG-IV): sequencing the most valuable type-strain genomes for metagenomic binning, comparative biology and taxonomic classification.</title>
        <authorList>
            <person name="Goeker M."/>
        </authorList>
    </citation>
    <scope>NUCLEOTIDE SEQUENCE [LARGE SCALE GENOMIC DNA]</scope>
    <source>
        <strain evidence="1 2">DSM 18090</strain>
    </source>
</reference>
<evidence type="ECO:0000313" key="2">
    <source>
        <dbReference type="Proteomes" id="UP000276443"/>
    </source>
</evidence>
<dbReference type="SUPFAM" id="SSF101697">
    <property type="entry name" value="Hypothetical protein YfhH"/>
    <property type="match status" value="1"/>
</dbReference>
<dbReference type="InterPro" id="IPR036289">
    <property type="entry name" value="YfhH"/>
</dbReference>
<name>A0A3N5BLI4_9BACI</name>
<dbReference type="RefSeq" id="WP_124223045.1">
    <property type="nucleotide sequence ID" value="NZ_RKRF01000012.1"/>
</dbReference>
<evidence type="ECO:0000313" key="1">
    <source>
        <dbReference type="EMBL" id="RPF50548.1"/>
    </source>
</evidence>
<dbReference type="AlphaFoldDB" id="A0A3N5BLI4"/>
<organism evidence="1 2">
    <name type="scientific">Aquisalibacillus elongatus</name>
    <dbReference type="NCBI Taxonomy" id="485577"/>
    <lineage>
        <taxon>Bacteria</taxon>
        <taxon>Bacillati</taxon>
        <taxon>Bacillota</taxon>
        <taxon>Bacilli</taxon>
        <taxon>Bacillales</taxon>
        <taxon>Bacillaceae</taxon>
        <taxon>Aquisalibacillus</taxon>
    </lineage>
</organism>
<gene>
    <name evidence="1" type="ORF">EDC24_2515</name>
</gene>
<sequence length="110" mass="12726">MQRRYSDYTIEQLRQEVADLTEKARKAEQMGMVNEYAVHQRKIVMAKSYMLNPEDFDSGQVYEIDGAPGEYFSIEYKKGVFAWGTRKNKQGDILTQEEALPIALLAKQVE</sequence>
<dbReference type="Pfam" id="PF08838">
    <property type="entry name" value="DUF1811"/>
    <property type="match status" value="1"/>
</dbReference>
<dbReference type="Gene3D" id="2.30.30.340">
    <property type="entry name" value="Hypothetical protein YfhH like domains"/>
    <property type="match status" value="1"/>
</dbReference>